<feature type="region of interest" description="Disordered" evidence="1">
    <location>
        <begin position="456"/>
        <end position="475"/>
    </location>
</feature>
<keyword evidence="3" id="KW-1185">Reference proteome</keyword>
<evidence type="ECO:0000313" key="2">
    <source>
        <dbReference type="EMBL" id="KJB14529.1"/>
    </source>
</evidence>
<feature type="region of interest" description="Disordered" evidence="1">
    <location>
        <begin position="260"/>
        <end position="286"/>
    </location>
</feature>
<dbReference type="SUPFAM" id="SSF46565">
    <property type="entry name" value="Chaperone J-domain"/>
    <property type="match status" value="1"/>
</dbReference>
<dbReference type="PANTHER" id="PTHR23172">
    <property type="entry name" value="AUXILIN/CYCLIN G-ASSOCIATED KINASE-RELATED"/>
    <property type="match status" value="1"/>
</dbReference>
<proteinExistence type="predicted"/>
<feature type="compositionally biased region" description="Polar residues" evidence="1">
    <location>
        <begin position="456"/>
        <end position="467"/>
    </location>
</feature>
<dbReference type="PANTHER" id="PTHR23172:SF64">
    <property type="entry name" value="J DOMAIN-CONTAINING PROTEIN REQUIRED FOR CHLOROPLAST ACCUMULATION RESPONSE 1"/>
    <property type="match status" value="1"/>
</dbReference>
<evidence type="ECO:0000313" key="3">
    <source>
        <dbReference type="Proteomes" id="UP000032304"/>
    </source>
</evidence>
<reference evidence="2 3" key="1">
    <citation type="journal article" date="2012" name="Nature">
        <title>Repeated polyploidization of Gossypium genomes and the evolution of spinnable cotton fibres.</title>
        <authorList>
            <person name="Paterson A.H."/>
            <person name="Wendel J.F."/>
            <person name="Gundlach H."/>
            <person name="Guo H."/>
            <person name="Jenkins J."/>
            <person name="Jin D."/>
            <person name="Llewellyn D."/>
            <person name="Showmaker K.C."/>
            <person name="Shu S."/>
            <person name="Udall J."/>
            <person name="Yoo M.J."/>
            <person name="Byers R."/>
            <person name="Chen W."/>
            <person name="Doron-Faigenboim A."/>
            <person name="Duke M.V."/>
            <person name="Gong L."/>
            <person name="Grimwood J."/>
            <person name="Grover C."/>
            <person name="Grupp K."/>
            <person name="Hu G."/>
            <person name="Lee T.H."/>
            <person name="Li J."/>
            <person name="Lin L."/>
            <person name="Liu T."/>
            <person name="Marler B.S."/>
            <person name="Page J.T."/>
            <person name="Roberts A.W."/>
            <person name="Romanel E."/>
            <person name="Sanders W.S."/>
            <person name="Szadkowski E."/>
            <person name="Tan X."/>
            <person name="Tang H."/>
            <person name="Xu C."/>
            <person name="Wang J."/>
            <person name="Wang Z."/>
            <person name="Zhang D."/>
            <person name="Zhang L."/>
            <person name="Ashrafi H."/>
            <person name="Bedon F."/>
            <person name="Bowers J.E."/>
            <person name="Brubaker C.L."/>
            <person name="Chee P.W."/>
            <person name="Das S."/>
            <person name="Gingle A.R."/>
            <person name="Haigler C.H."/>
            <person name="Harker D."/>
            <person name="Hoffmann L.V."/>
            <person name="Hovav R."/>
            <person name="Jones D.C."/>
            <person name="Lemke C."/>
            <person name="Mansoor S."/>
            <person name="ur Rahman M."/>
            <person name="Rainville L.N."/>
            <person name="Rambani A."/>
            <person name="Reddy U.K."/>
            <person name="Rong J.K."/>
            <person name="Saranga Y."/>
            <person name="Scheffler B.E."/>
            <person name="Scheffler J.A."/>
            <person name="Stelly D.M."/>
            <person name="Triplett B.A."/>
            <person name="Van Deynze A."/>
            <person name="Vaslin M.F."/>
            <person name="Waghmare V.N."/>
            <person name="Walford S.A."/>
            <person name="Wright R.J."/>
            <person name="Zaki E.A."/>
            <person name="Zhang T."/>
            <person name="Dennis E.S."/>
            <person name="Mayer K.F."/>
            <person name="Peterson D.G."/>
            <person name="Rokhsar D.S."/>
            <person name="Wang X."/>
            <person name="Schmutz J."/>
        </authorList>
    </citation>
    <scope>NUCLEOTIDE SEQUENCE [LARGE SCALE GENOMIC DNA]</scope>
</reference>
<name>A0A0D2Q5G6_GOSRA</name>
<feature type="compositionally biased region" description="Polar residues" evidence="1">
    <location>
        <begin position="181"/>
        <end position="197"/>
    </location>
</feature>
<dbReference type="FunFam" id="1.10.287.110:FF:000043">
    <property type="entry name" value="J-domain protein required for chloroplast accumulation response 1"/>
    <property type="match status" value="1"/>
</dbReference>
<dbReference type="STRING" id="29730.A0A0D2Q5G6"/>
<feature type="region of interest" description="Disordered" evidence="1">
    <location>
        <begin position="321"/>
        <end position="428"/>
    </location>
</feature>
<evidence type="ECO:0000256" key="1">
    <source>
        <dbReference type="SAM" id="MobiDB-lite"/>
    </source>
</evidence>
<feature type="compositionally biased region" description="Polar residues" evidence="1">
    <location>
        <begin position="354"/>
        <end position="376"/>
    </location>
</feature>
<organism evidence="2 3">
    <name type="scientific">Gossypium raimondii</name>
    <name type="common">Peruvian cotton</name>
    <name type="synonym">Gossypium klotzschianum subsp. raimondii</name>
    <dbReference type="NCBI Taxonomy" id="29730"/>
    <lineage>
        <taxon>Eukaryota</taxon>
        <taxon>Viridiplantae</taxon>
        <taxon>Streptophyta</taxon>
        <taxon>Embryophyta</taxon>
        <taxon>Tracheophyta</taxon>
        <taxon>Spermatophyta</taxon>
        <taxon>Magnoliopsida</taxon>
        <taxon>eudicotyledons</taxon>
        <taxon>Gunneridae</taxon>
        <taxon>Pentapetalae</taxon>
        <taxon>rosids</taxon>
        <taxon>malvids</taxon>
        <taxon>Malvales</taxon>
        <taxon>Malvaceae</taxon>
        <taxon>Malvoideae</taxon>
        <taxon>Gossypium</taxon>
    </lineage>
</organism>
<feature type="region of interest" description="Disordered" evidence="1">
    <location>
        <begin position="115"/>
        <end position="149"/>
    </location>
</feature>
<dbReference type="eggNOG" id="KOG0431">
    <property type="taxonomic scope" value="Eukaryota"/>
</dbReference>
<gene>
    <name evidence="2" type="ORF">B456_002G129400</name>
</gene>
<accession>A0A0D2Q5G6</accession>
<dbReference type="GO" id="GO:0072318">
    <property type="term" value="P:clathrin coat disassembly"/>
    <property type="evidence" value="ECO:0007669"/>
    <property type="project" value="TreeGrafter"/>
</dbReference>
<dbReference type="Gramene" id="KJB14529">
    <property type="protein sequence ID" value="KJB14529"/>
    <property type="gene ID" value="B456_002G129400"/>
</dbReference>
<dbReference type="Gene3D" id="1.10.287.110">
    <property type="entry name" value="DnaJ domain"/>
    <property type="match status" value="1"/>
</dbReference>
<dbReference type="InterPro" id="IPR036869">
    <property type="entry name" value="J_dom_sf"/>
</dbReference>
<dbReference type="OMA" id="PAMDQDQ"/>
<feature type="region of interest" description="Disordered" evidence="1">
    <location>
        <begin position="164"/>
        <end position="197"/>
    </location>
</feature>
<evidence type="ECO:0008006" key="4">
    <source>
        <dbReference type="Google" id="ProtNLM"/>
    </source>
</evidence>
<protein>
    <recommendedName>
        <fullName evidence="4">J domain-containing protein</fullName>
    </recommendedName>
</protein>
<dbReference type="GO" id="GO:0005737">
    <property type="term" value="C:cytoplasm"/>
    <property type="evidence" value="ECO:0007669"/>
    <property type="project" value="TreeGrafter"/>
</dbReference>
<dbReference type="Proteomes" id="UP000032304">
    <property type="component" value="Chromosome 2"/>
</dbReference>
<dbReference type="GO" id="GO:0072583">
    <property type="term" value="P:clathrin-dependent endocytosis"/>
    <property type="evidence" value="ECO:0007669"/>
    <property type="project" value="TreeGrafter"/>
</dbReference>
<feature type="region of interest" description="Disordered" evidence="1">
    <location>
        <begin position="1"/>
        <end position="57"/>
    </location>
</feature>
<dbReference type="AlphaFoldDB" id="A0A0D2Q5G6"/>
<dbReference type="GO" id="GO:0031982">
    <property type="term" value="C:vesicle"/>
    <property type="evidence" value="ECO:0007669"/>
    <property type="project" value="TreeGrafter"/>
</dbReference>
<sequence length="629" mass="71097">MDSNSDFDDVFGGPPRRSSVQETRYSFCENMESSSGFRTSDETVVAPRDSWSGLSEKPVFGEEGMMMNRRRYSKNDFFGDIFGGSQSLTSSPRKYEMKDPFAPVSHLMSPCRPLPPKAEPFATSAPPQFSLPAKLNKGTDLADPASKSKDWSLNGSSNYAYSPMSRFSGQANRDKDKEMRSNFQGNSKEDSISSGIPGNDNQFHFSIYKWANKGGLPFPIPLRGNYRLKEKDKLQRCSSANGWIACESIAMEPKANLHNNFSSTDRLSSHDMNEHGSPNDMRNKDDEPVQIIEEETYKPPRKPLNLFFDNEDVNEQGHDEIKKNAETSEKKKKEKKSSENLDGKSVKKQDKNKTATSNNVGTSTMNVKSSPRNSWDNGKGRVRGNVKEFIKIFNQESSPKPRADNHSSRPKQRHNVKPETEPNISTSEKDEKIYMPNLQHKKKSPDVPVGNQINTNGSAKATVSDGSKTIAEDPTEPSEINFSIEDLTPEEEKVLPQHGIDYEEIQAIDAKIRQWSNGKQGNIRSLLSTLQYVLWADSGWKPVPLSDIIEGRTVKKSYQKALLCLHPDKLQQKGAAPYKKYIAEKVFDILQVIYIFFSFWLQKMNIPHLKHLLQSQKHRFLLPSFLSYG</sequence>
<dbReference type="GO" id="GO:0030276">
    <property type="term" value="F:clathrin binding"/>
    <property type="evidence" value="ECO:0007669"/>
    <property type="project" value="TreeGrafter"/>
</dbReference>
<dbReference type="EMBL" id="CM001741">
    <property type="protein sequence ID" value="KJB14529.1"/>
    <property type="molecule type" value="Genomic_DNA"/>
</dbReference>
<feature type="compositionally biased region" description="Basic and acidic residues" evidence="1">
    <location>
        <begin position="321"/>
        <end position="353"/>
    </location>
</feature>